<name>A0ACB9RKT0_9MYRT</name>
<dbReference type="Proteomes" id="UP001057402">
    <property type="component" value="Chromosome 3"/>
</dbReference>
<accession>A0ACB9RKT0</accession>
<reference evidence="2" key="1">
    <citation type="journal article" date="2023" name="Front. Plant Sci.">
        <title>Chromosomal-level genome assembly of Melastoma candidum provides insights into trichome evolution.</title>
        <authorList>
            <person name="Zhong Y."/>
            <person name="Wu W."/>
            <person name="Sun C."/>
            <person name="Zou P."/>
            <person name="Liu Y."/>
            <person name="Dai S."/>
            <person name="Zhou R."/>
        </authorList>
    </citation>
    <scope>NUCLEOTIDE SEQUENCE [LARGE SCALE GENOMIC DNA]</scope>
</reference>
<proteinExistence type="predicted"/>
<evidence type="ECO:0000313" key="1">
    <source>
        <dbReference type="EMBL" id="KAI4379484.1"/>
    </source>
</evidence>
<keyword evidence="2" id="KW-1185">Reference proteome</keyword>
<dbReference type="EMBL" id="CM042882">
    <property type="protein sequence ID" value="KAI4379484.1"/>
    <property type="molecule type" value="Genomic_DNA"/>
</dbReference>
<sequence>MELQLGLGLPKSSSGHDGPPSEARRRVDLDLNVGIGCGSEGRLCRQPLQEGGTWRATVPRTLPLLHGVDGGGNWHDEDEEDDFMDTDSSSYGSRYVKVGMEGIGIGRKVDLSLHHSLHSLKHALLPMFGIYNEDSDNYKLSYQDRRGHWVIAEDYSSWREFIRCAKRLKIVRISHQERE</sequence>
<comment type="caution">
    <text evidence="1">The sequence shown here is derived from an EMBL/GenBank/DDBJ whole genome shotgun (WGS) entry which is preliminary data.</text>
</comment>
<protein>
    <submittedName>
        <fullName evidence="1">Uncharacterized protein</fullName>
    </submittedName>
</protein>
<evidence type="ECO:0000313" key="2">
    <source>
        <dbReference type="Proteomes" id="UP001057402"/>
    </source>
</evidence>
<organism evidence="1 2">
    <name type="scientific">Melastoma candidum</name>
    <dbReference type="NCBI Taxonomy" id="119954"/>
    <lineage>
        <taxon>Eukaryota</taxon>
        <taxon>Viridiplantae</taxon>
        <taxon>Streptophyta</taxon>
        <taxon>Embryophyta</taxon>
        <taxon>Tracheophyta</taxon>
        <taxon>Spermatophyta</taxon>
        <taxon>Magnoliopsida</taxon>
        <taxon>eudicotyledons</taxon>
        <taxon>Gunneridae</taxon>
        <taxon>Pentapetalae</taxon>
        <taxon>rosids</taxon>
        <taxon>malvids</taxon>
        <taxon>Myrtales</taxon>
        <taxon>Melastomataceae</taxon>
        <taxon>Melastomatoideae</taxon>
        <taxon>Melastomateae</taxon>
        <taxon>Melastoma</taxon>
    </lineage>
</organism>
<gene>
    <name evidence="1" type="ORF">MLD38_005774</name>
</gene>